<dbReference type="Proteomes" id="UP000494222">
    <property type="component" value="Unassembled WGS sequence"/>
</dbReference>
<dbReference type="EMBL" id="CABVPL010000010">
    <property type="protein sequence ID" value="VWB43383.1"/>
    <property type="molecule type" value="Genomic_DNA"/>
</dbReference>
<dbReference type="AlphaFoldDB" id="A0A6P2JKP0"/>
<evidence type="ECO:0000313" key="1">
    <source>
        <dbReference type="EMBL" id="VWB43383.1"/>
    </source>
</evidence>
<organism evidence="1 2">
    <name type="scientific">Burkholderia latens</name>
    <dbReference type="NCBI Taxonomy" id="488446"/>
    <lineage>
        <taxon>Bacteria</taxon>
        <taxon>Pseudomonadati</taxon>
        <taxon>Pseudomonadota</taxon>
        <taxon>Betaproteobacteria</taxon>
        <taxon>Burkholderiales</taxon>
        <taxon>Burkholderiaceae</taxon>
        <taxon>Burkholderia</taxon>
        <taxon>Burkholderia cepacia complex</taxon>
    </lineage>
</organism>
<evidence type="ECO:0000313" key="2">
    <source>
        <dbReference type="Proteomes" id="UP000494222"/>
    </source>
</evidence>
<dbReference type="GeneID" id="99789211"/>
<protein>
    <submittedName>
        <fullName evidence="1">Ser/threonine protein phosphatase</fullName>
    </submittedName>
</protein>
<sequence>MSALGGGRGVTCAVAWRRDAREALAAAAAVRSYALWSTDCAVMLQDWLGRRRVTERG</sequence>
<reference evidence="1 2" key="1">
    <citation type="submission" date="2019-09" db="EMBL/GenBank/DDBJ databases">
        <authorList>
            <person name="Depoorter E."/>
        </authorList>
    </citation>
    <scope>NUCLEOTIDE SEQUENCE [LARGE SCALE GENOMIC DNA]</scope>
    <source>
        <strain evidence="1">LMG 24064</strain>
    </source>
</reference>
<gene>
    <name evidence="1" type="ORF">BLA24064_01937</name>
</gene>
<accession>A0A6P2JKP0</accession>
<dbReference type="RefSeq" id="WP_170297553.1">
    <property type="nucleotide sequence ID" value="NZ_CABVPL010000010.1"/>
</dbReference>
<name>A0A6P2JKP0_9BURK</name>
<proteinExistence type="predicted"/>